<accession>A0A6J5V5V0</accession>
<sequence length="123" mass="13945">MKASKKRFRIGAQSDPVEFISWLLNTLHAHLTNSKKDSSIIYECFQGKLEVVKEIPKKENGDDQNTNAATENNGILKETYKMPFLMLGLDLPPPPLSKDVMEKNIIPQVRLSNILKKFDGETD</sequence>
<gene>
    <name evidence="2" type="ORF">CURHAP_LOCUS39938</name>
    <name evidence="3" type="ORF">ORAREDHAP_LOCUS39348</name>
</gene>
<dbReference type="Proteomes" id="UP000507222">
    <property type="component" value="Unassembled WGS sequence"/>
</dbReference>
<name>A0A6J5V5V0_PRUAR</name>
<dbReference type="OrthoDB" id="10263353at2759"/>
<evidence type="ECO:0000313" key="5">
    <source>
        <dbReference type="Proteomes" id="UP000507245"/>
    </source>
</evidence>
<feature type="domain" description="Peptidase C19 ubiquitin carboxyl-terminal hydrolase" evidence="1">
    <location>
        <begin position="2"/>
        <end position="57"/>
    </location>
</feature>
<dbReference type="EMBL" id="CAEKDK010000006">
    <property type="protein sequence ID" value="CAB4284410.1"/>
    <property type="molecule type" value="Genomic_DNA"/>
</dbReference>
<protein>
    <recommendedName>
        <fullName evidence="1">Peptidase C19 ubiquitin carboxyl-terminal hydrolase domain-containing protein</fullName>
    </recommendedName>
</protein>
<dbReference type="InterPro" id="IPR038765">
    <property type="entry name" value="Papain-like_cys_pep_sf"/>
</dbReference>
<reference evidence="5" key="1">
    <citation type="journal article" date="2020" name="Genome Biol.">
        <title>Gamete binning: chromosome-level and haplotype-resolved genome assembly enabled by high-throughput single-cell sequencing of gamete genomes.</title>
        <authorList>
            <person name="Campoy J.A."/>
            <person name="Sun H."/>
            <person name="Goel M."/>
            <person name="Jiao W.-B."/>
            <person name="Folz-Donahue K."/>
            <person name="Wang N."/>
            <person name="Rubio M."/>
            <person name="Liu C."/>
            <person name="Kukat C."/>
            <person name="Ruiz D."/>
            <person name="Huettel B."/>
            <person name="Schneeberger K."/>
        </authorList>
    </citation>
    <scope>NUCLEOTIDE SEQUENCE [LARGE SCALE GENOMIC DNA]</scope>
    <source>
        <strain evidence="5">cv. Rojo Pasion</strain>
    </source>
</reference>
<dbReference type="EMBL" id="CAEKKB010000006">
    <property type="protein sequence ID" value="CAB4314822.1"/>
    <property type="molecule type" value="Genomic_DNA"/>
</dbReference>
<dbReference type="InterPro" id="IPR001394">
    <property type="entry name" value="Peptidase_C19_UCH"/>
</dbReference>
<organism evidence="2 4">
    <name type="scientific">Prunus armeniaca</name>
    <name type="common">Apricot</name>
    <name type="synonym">Armeniaca vulgaris</name>
    <dbReference type="NCBI Taxonomy" id="36596"/>
    <lineage>
        <taxon>Eukaryota</taxon>
        <taxon>Viridiplantae</taxon>
        <taxon>Streptophyta</taxon>
        <taxon>Embryophyta</taxon>
        <taxon>Tracheophyta</taxon>
        <taxon>Spermatophyta</taxon>
        <taxon>Magnoliopsida</taxon>
        <taxon>eudicotyledons</taxon>
        <taxon>Gunneridae</taxon>
        <taxon>Pentapetalae</taxon>
        <taxon>rosids</taxon>
        <taxon>fabids</taxon>
        <taxon>Rosales</taxon>
        <taxon>Rosaceae</taxon>
        <taxon>Amygdaloideae</taxon>
        <taxon>Amygdaleae</taxon>
        <taxon>Prunus</taxon>
    </lineage>
</organism>
<proteinExistence type="predicted"/>
<dbReference type="GO" id="GO:0016579">
    <property type="term" value="P:protein deubiquitination"/>
    <property type="evidence" value="ECO:0007669"/>
    <property type="project" value="InterPro"/>
</dbReference>
<dbReference type="AlphaFoldDB" id="A0A6J5V5V0"/>
<dbReference type="Pfam" id="PF00443">
    <property type="entry name" value="UCH"/>
    <property type="match status" value="1"/>
</dbReference>
<evidence type="ECO:0000313" key="2">
    <source>
        <dbReference type="EMBL" id="CAB4284410.1"/>
    </source>
</evidence>
<evidence type="ECO:0000313" key="4">
    <source>
        <dbReference type="Proteomes" id="UP000507222"/>
    </source>
</evidence>
<dbReference type="SUPFAM" id="SSF54001">
    <property type="entry name" value="Cysteine proteinases"/>
    <property type="match status" value="1"/>
</dbReference>
<evidence type="ECO:0000313" key="3">
    <source>
        <dbReference type="EMBL" id="CAB4314822.1"/>
    </source>
</evidence>
<keyword evidence="5" id="KW-1185">Reference proteome</keyword>
<reference evidence="2 4" key="2">
    <citation type="submission" date="2020-05" db="EMBL/GenBank/DDBJ databases">
        <authorList>
            <person name="Campoy J."/>
            <person name="Schneeberger K."/>
            <person name="Spophaly S."/>
        </authorList>
    </citation>
    <scope>NUCLEOTIDE SEQUENCE [LARGE SCALE GENOMIC DNA]</scope>
    <source>
        <strain evidence="2">PruArmRojPasFocal</strain>
    </source>
</reference>
<evidence type="ECO:0000259" key="1">
    <source>
        <dbReference type="Pfam" id="PF00443"/>
    </source>
</evidence>
<dbReference type="Gene3D" id="3.90.70.10">
    <property type="entry name" value="Cysteine proteinases"/>
    <property type="match status" value="1"/>
</dbReference>
<dbReference type="GO" id="GO:0004843">
    <property type="term" value="F:cysteine-type deubiquitinase activity"/>
    <property type="evidence" value="ECO:0007669"/>
    <property type="project" value="InterPro"/>
</dbReference>
<dbReference type="Proteomes" id="UP000507245">
    <property type="component" value="Unassembled WGS sequence"/>
</dbReference>